<dbReference type="PANTHER" id="PTHR22874">
    <property type="entry name" value="ACTIVATING MOLECULE IN BECN1-REGULATED AUTOPHAGY PROTEIN 1"/>
    <property type="match status" value="1"/>
</dbReference>
<dbReference type="Gene3D" id="2.130.10.10">
    <property type="entry name" value="YVTN repeat-like/Quinoprotein amine dehydrogenase"/>
    <property type="match status" value="1"/>
</dbReference>
<evidence type="ECO:0000256" key="1">
    <source>
        <dbReference type="PROSITE-ProRule" id="PRU00221"/>
    </source>
</evidence>
<feature type="repeat" description="WD" evidence="1">
    <location>
        <begin position="19"/>
        <end position="51"/>
    </location>
</feature>
<dbReference type="InterPro" id="IPR015943">
    <property type="entry name" value="WD40/YVTN_repeat-like_dom_sf"/>
</dbReference>
<accession>A0AAW1SLL4</accession>
<dbReference type="PANTHER" id="PTHR22874:SF1">
    <property type="entry name" value="ACTIVATING MOLECULE IN BECN1-REGULATED AUTOPHAGY PROTEIN 1"/>
    <property type="match status" value="1"/>
</dbReference>
<organism evidence="3 4">
    <name type="scientific">Apatococcus fuscideae</name>
    <dbReference type="NCBI Taxonomy" id="2026836"/>
    <lineage>
        <taxon>Eukaryota</taxon>
        <taxon>Viridiplantae</taxon>
        <taxon>Chlorophyta</taxon>
        <taxon>core chlorophytes</taxon>
        <taxon>Trebouxiophyceae</taxon>
        <taxon>Chlorellales</taxon>
        <taxon>Chlorellaceae</taxon>
        <taxon>Apatococcus</taxon>
    </lineage>
</organism>
<dbReference type="EMBL" id="JALJOV010001378">
    <property type="protein sequence ID" value="KAK9848839.1"/>
    <property type="molecule type" value="Genomic_DNA"/>
</dbReference>
<keyword evidence="4" id="KW-1185">Reference proteome</keyword>
<dbReference type="SMART" id="SM00320">
    <property type="entry name" value="WD40"/>
    <property type="match status" value="2"/>
</dbReference>
<dbReference type="AlphaFoldDB" id="A0AAW1SLL4"/>
<feature type="region of interest" description="Disordered" evidence="2">
    <location>
        <begin position="252"/>
        <end position="275"/>
    </location>
</feature>
<sequence length="363" mass="38429">MTAAFWPLPMAITRTPWVVRFHPRIPTLVASGSLDYEVRLWNIVTGDCIGSHDFGRPIASMSFCADGNLMAVASGHKLYLWEYTSGRPPVVALKTRRSLRAVHFHPQGGPLLLSAEVTDAHTTHSSSAAMVSQPRQSQPAAQAPGSGERQPRSDTTAGLPRAQHAPAATGVSHSESSPEDRAAAGTQQASGSRSALPGTAGVETPAAAPRQGQDVQTAAIADIPLPEAIAAEWQRAWGPGSHQSRLHTSLVGLHGSSSAPLPSTPNASGDYHLMEPRAGRPEAHALAPPALQGQQQLEQQLQTEQPLEALPAPPPGLPPSMLNMGWEYPAHMLRPDGVGLQGAVPNTEQSRQAAEADQTVRYF</sequence>
<proteinExistence type="predicted"/>
<dbReference type="Proteomes" id="UP001485043">
    <property type="component" value="Unassembled WGS sequence"/>
</dbReference>
<dbReference type="PROSITE" id="PS50082">
    <property type="entry name" value="WD_REPEATS_2"/>
    <property type="match status" value="1"/>
</dbReference>
<evidence type="ECO:0000256" key="2">
    <source>
        <dbReference type="SAM" id="MobiDB-lite"/>
    </source>
</evidence>
<dbReference type="GO" id="GO:0080008">
    <property type="term" value="C:Cul4-RING E3 ubiquitin ligase complex"/>
    <property type="evidence" value="ECO:0007669"/>
    <property type="project" value="TreeGrafter"/>
</dbReference>
<keyword evidence="1" id="KW-0853">WD repeat</keyword>
<dbReference type="InterPro" id="IPR001680">
    <property type="entry name" value="WD40_rpt"/>
</dbReference>
<dbReference type="InterPro" id="IPR036322">
    <property type="entry name" value="WD40_repeat_dom_sf"/>
</dbReference>
<dbReference type="GO" id="GO:0000423">
    <property type="term" value="P:mitophagy"/>
    <property type="evidence" value="ECO:0007669"/>
    <property type="project" value="TreeGrafter"/>
</dbReference>
<comment type="caution">
    <text evidence="3">The sequence shown here is derived from an EMBL/GenBank/DDBJ whole genome shotgun (WGS) entry which is preliminary data.</text>
</comment>
<dbReference type="GO" id="GO:1990756">
    <property type="term" value="F:ubiquitin-like ligase-substrate adaptor activity"/>
    <property type="evidence" value="ECO:0007669"/>
    <property type="project" value="TreeGrafter"/>
</dbReference>
<dbReference type="InterPro" id="IPR052596">
    <property type="entry name" value="AMBRA1_autophagy"/>
</dbReference>
<name>A0AAW1SLL4_9CHLO</name>
<dbReference type="GO" id="GO:0000045">
    <property type="term" value="P:autophagosome assembly"/>
    <property type="evidence" value="ECO:0007669"/>
    <property type="project" value="TreeGrafter"/>
</dbReference>
<evidence type="ECO:0000313" key="4">
    <source>
        <dbReference type="Proteomes" id="UP001485043"/>
    </source>
</evidence>
<feature type="compositionally biased region" description="Polar residues" evidence="2">
    <location>
        <begin position="255"/>
        <end position="267"/>
    </location>
</feature>
<protein>
    <submittedName>
        <fullName evidence="3">Uncharacterized protein</fullName>
    </submittedName>
</protein>
<feature type="compositionally biased region" description="Low complexity" evidence="2">
    <location>
        <begin position="132"/>
        <end position="147"/>
    </location>
</feature>
<feature type="region of interest" description="Disordered" evidence="2">
    <location>
        <begin position="119"/>
        <end position="214"/>
    </location>
</feature>
<reference evidence="3 4" key="1">
    <citation type="journal article" date="2024" name="Nat. Commun.">
        <title>Phylogenomics reveals the evolutionary origins of lichenization in chlorophyte algae.</title>
        <authorList>
            <person name="Puginier C."/>
            <person name="Libourel C."/>
            <person name="Otte J."/>
            <person name="Skaloud P."/>
            <person name="Haon M."/>
            <person name="Grisel S."/>
            <person name="Petersen M."/>
            <person name="Berrin J.G."/>
            <person name="Delaux P.M."/>
            <person name="Dal Grande F."/>
            <person name="Keller J."/>
        </authorList>
    </citation>
    <scope>NUCLEOTIDE SEQUENCE [LARGE SCALE GENOMIC DNA]</scope>
    <source>
        <strain evidence="3 4">SAG 2523</strain>
    </source>
</reference>
<gene>
    <name evidence="3" type="ORF">WJX84_005993</name>
</gene>
<evidence type="ECO:0000313" key="3">
    <source>
        <dbReference type="EMBL" id="KAK9848839.1"/>
    </source>
</evidence>
<dbReference type="SUPFAM" id="SSF50978">
    <property type="entry name" value="WD40 repeat-like"/>
    <property type="match status" value="1"/>
</dbReference>